<dbReference type="KEGG" id="dlu:A6035_15480"/>
<organism evidence="1 2">
    <name type="scientific">Dietzia lutea</name>
    <dbReference type="NCBI Taxonomy" id="546160"/>
    <lineage>
        <taxon>Bacteria</taxon>
        <taxon>Bacillati</taxon>
        <taxon>Actinomycetota</taxon>
        <taxon>Actinomycetes</taxon>
        <taxon>Mycobacteriales</taxon>
        <taxon>Dietziaceae</taxon>
        <taxon>Dietzia</taxon>
    </lineage>
</organism>
<proteinExistence type="predicted"/>
<evidence type="ECO:0008006" key="3">
    <source>
        <dbReference type="Google" id="ProtNLM"/>
    </source>
</evidence>
<dbReference type="RefSeq" id="WP_108848701.1">
    <property type="nucleotide sequence ID" value="NZ_CP015449.1"/>
</dbReference>
<dbReference type="SUPFAM" id="SSF160104">
    <property type="entry name" value="Acetoacetate decarboxylase-like"/>
    <property type="match status" value="1"/>
</dbReference>
<reference evidence="1 2" key="1">
    <citation type="submission" date="2016-04" db="EMBL/GenBank/DDBJ databases">
        <title>Complete genome sequence of Dietzia lutea YIM 80766T, a strain isolated from desert soil in Egypt.</title>
        <authorList>
            <person name="Zhao J."/>
            <person name="Hu B."/>
            <person name="Geng S."/>
            <person name="Nie Y."/>
            <person name="Tang Y."/>
        </authorList>
    </citation>
    <scope>NUCLEOTIDE SEQUENCE [LARGE SCALE GENOMIC DNA]</scope>
    <source>
        <strain evidence="1 2">YIM 80766</strain>
    </source>
</reference>
<name>A0A2S1RAM9_9ACTN</name>
<evidence type="ECO:0000313" key="1">
    <source>
        <dbReference type="EMBL" id="AWH93350.1"/>
    </source>
</evidence>
<dbReference type="InterPro" id="IPR023375">
    <property type="entry name" value="ADC_dom_sf"/>
</dbReference>
<dbReference type="Proteomes" id="UP000244928">
    <property type="component" value="Chromosome"/>
</dbReference>
<dbReference type="InterPro" id="IPR010451">
    <property type="entry name" value="Acetoacetate_decarboxylase"/>
</dbReference>
<sequence>MTSPTSRVVAGREITFPVPVVSASVSGAAFLARSAVVRRLIAGGRQSAVIETAGAEPVSLPGGRTPAIMIHVRYHDVPGNVLGAYHEIGLAFQLAVPGAGTLVHIHELPVDQDFTLAAGNELWGFPKWKGDMVGTAGGALDDARLGAVGSAGAGGVELRLDTRVGLPIPGRQSLAMNCVQVLDGAPVLVRAQATATGGRMRPLSGARVTIAPGADDAGGDVARFAEAVRELGLDRARALGTFSYEKFEAEFQAPAPIG</sequence>
<dbReference type="GO" id="GO:0016829">
    <property type="term" value="F:lyase activity"/>
    <property type="evidence" value="ECO:0007669"/>
    <property type="project" value="InterPro"/>
</dbReference>
<dbReference type="Gene3D" id="2.40.400.10">
    <property type="entry name" value="Acetoacetate decarboxylase-like"/>
    <property type="match status" value="1"/>
</dbReference>
<protein>
    <recommendedName>
        <fullName evidence="3">Acetoacetate decarboxylase</fullName>
    </recommendedName>
</protein>
<gene>
    <name evidence="1" type="ORF">A6035_15480</name>
</gene>
<dbReference type="AlphaFoldDB" id="A0A2S1RAM9"/>
<keyword evidence="2" id="KW-1185">Reference proteome</keyword>
<dbReference type="EMBL" id="CP015449">
    <property type="protein sequence ID" value="AWH93350.1"/>
    <property type="molecule type" value="Genomic_DNA"/>
</dbReference>
<dbReference type="Pfam" id="PF06314">
    <property type="entry name" value="ADC"/>
    <property type="match status" value="1"/>
</dbReference>
<dbReference type="OrthoDB" id="1633687at2"/>
<accession>A0A2S1RAM9</accession>
<evidence type="ECO:0000313" key="2">
    <source>
        <dbReference type="Proteomes" id="UP000244928"/>
    </source>
</evidence>